<dbReference type="RefSeq" id="WP_380896585.1">
    <property type="nucleotide sequence ID" value="NZ_JBHUFU010000001.1"/>
</dbReference>
<name>A0ABW4PHN2_9ACTN</name>
<gene>
    <name evidence="2" type="ORF">ACFSJS_03755</name>
</gene>
<dbReference type="EMBL" id="JBHUFU010000001">
    <property type="protein sequence ID" value="MFD1828781.1"/>
    <property type="molecule type" value="Genomic_DNA"/>
</dbReference>
<dbReference type="Proteomes" id="UP001597365">
    <property type="component" value="Unassembled WGS sequence"/>
</dbReference>
<comment type="caution">
    <text evidence="2">The sequence shown here is derived from an EMBL/GenBank/DDBJ whole genome shotgun (WGS) entry which is preliminary data.</text>
</comment>
<reference evidence="3" key="1">
    <citation type="journal article" date="2019" name="Int. J. Syst. Evol. Microbiol.">
        <title>The Global Catalogue of Microorganisms (GCM) 10K type strain sequencing project: providing services to taxonomists for standard genome sequencing and annotation.</title>
        <authorList>
            <consortium name="The Broad Institute Genomics Platform"/>
            <consortium name="The Broad Institute Genome Sequencing Center for Infectious Disease"/>
            <person name="Wu L."/>
            <person name="Ma J."/>
        </authorList>
    </citation>
    <scope>NUCLEOTIDE SEQUENCE [LARGE SCALE GENOMIC DNA]</scope>
    <source>
        <strain evidence="3">CGMCC 4.7455</strain>
    </source>
</reference>
<keyword evidence="3" id="KW-1185">Reference proteome</keyword>
<evidence type="ECO:0008006" key="4">
    <source>
        <dbReference type="Google" id="ProtNLM"/>
    </source>
</evidence>
<evidence type="ECO:0000313" key="3">
    <source>
        <dbReference type="Proteomes" id="UP001597365"/>
    </source>
</evidence>
<feature type="region of interest" description="Disordered" evidence="1">
    <location>
        <begin position="1"/>
        <end position="23"/>
    </location>
</feature>
<protein>
    <recommendedName>
        <fullName evidence="4">ATP-binding protein</fullName>
    </recommendedName>
</protein>
<proteinExistence type="predicted"/>
<sequence>MTKSAVARRHLPTSPFKAPAAPPDKHFAVGERVTHDTYGLGRVTAVEEGIAVLVDFGSRQERIPTPYTKLSVL</sequence>
<accession>A0ABW4PHN2</accession>
<organism evidence="2 3">
    <name type="scientific">Streptomyces desertarenae</name>
    <dbReference type="NCBI Taxonomy" id="2666184"/>
    <lineage>
        <taxon>Bacteria</taxon>
        <taxon>Bacillati</taxon>
        <taxon>Actinomycetota</taxon>
        <taxon>Actinomycetes</taxon>
        <taxon>Kitasatosporales</taxon>
        <taxon>Streptomycetaceae</taxon>
        <taxon>Streptomyces</taxon>
    </lineage>
</organism>
<evidence type="ECO:0000256" key="1">
    <source>
        <dbReference type="SAM" id="MobiDB-lite"/>
    </source>
</evidence>
<feature type="compositionally biased region" description="Basic residues" evidence="1">
    <location>
        <begin position="1"/>
        <end position="11"/>
    </location>
</feature>
<evidence type="ECO:0000313" key="2">
    <source>
        <dbReference type="EMBL" id="MFD1828781.1"/>
    </source>
</evidence>